<accession>A0A7H9CFX1</accession>
<name>A0A7H9CFX1_9BACT</name>
<protein>
    <recommendedName>
        <fullName evidence="3">Hydrogenase-4 component G</fullName>
    </recommendedName>
</protein>
<reference evidence="1 2" key="1">
    <citation type="submission" date="2020-02" db="EMBL/GenBank/DDBJ databases">
        <title>Complete genome sequence of the novel Campylobacter species Candidatus Campylobacter infans.</title>
        <authorList>
            <person name="Duim B."/>
            <person name="Zomer A."/>
            <person name="van der Graaf L."/>
            <person name="Wagenaar J."/>
        </authorList>
    </citation>
    <scope>NUCLEOTIDE SEQUENCE [LARGE SCALE GENOMIC DNA]</scope>
    <source>
        <strain evidence="1 2">19S00001</strain>
    </source>
</reference>
<proteinExistence type="predicted"/>
<sequence length="231" mass="24414">MDNSVSSNLSSLASMFSGANKNGQNLSELTNQNFGKNLDKNAIKNAASELSGKGLMQNYQMQFMQASFTQSGSNFSLQVGLASFGASSGPAGSSFNASMTLLNITGSVGKDGTNANLNDLFKMIDLSAIGYSGKPLNTLSKNEAADLVSDKGFFGMENTAKRVADFVINGAGDDLEKLKAGKEGVINGFNQAQKLWGGKLPEISQKTQELLLKMIDERINELGGNVMSLEA</sequence>
<organism evidence="1 2">
    <name type="scientific">Candidatus Campylobacter infans</name>
    <dbReference type="NCBI Taxonomy" id="2561898"/>
    <lineage>
        <taxon>Bacteria</taxon>
        <taxon>Pseudomonadati</taxon>
        <taxon>Campylobacterota</taxon>
        <taxon>Epsilonproteobacteria</taxon>
        <taxon>Campylobacterales</taxon>
        <taxon>Campylobacteraceae</taxon>
        <taxon>Campylobacter</taxon>
    </lineage>
</organism>
<keyword evidence="2" id="KW-1185">Reference proteome</keyword>
<evidence type="ECO:0008006" key="3">
    <source>
        <dbReference type="Google" id="ProtNLM"/>
    </source>
</evidence>
<dbReference type="AlphaFoldDB" id="A0A7H9CFX1"/>
<gene>
    <name evidence="1" type="ORF">CINF_0505</name>
</gene>
<evidence type="ECO:0000313" key="1">
    <source>
        <dbReference type="EMBL" id="QLI05033.1"/>
    </source>
</evidence>
<evidence type="ECO:0000313" key="2">
    <source>
        <dbReference type="Proteomes" id="UP000509414"/>
    </source>
</evidence>
<dbReference type="RefSeq" id="WP_179975629.1">
    <property type="nucleotide sequence ID" value="NZ_CP049075.1"/>
</dbReference>
<dbReference type="KEGG" id="cinf:CINF_0505"/>
<dbReference type="EMBL" id="CP049075">
    <property type="protein sequence ID" value="QLI05033.1"/>
    <property type="molecule type" value="Genomic_DNA"/>
</dbReference>
<dbReference type="Proteomes" id="UP000509414">
    <property type="component" value="Chromosome"/>
</dbReference>